<dbReference type="PANTHER" id="PTHR12446">
    <property type="entry name" value="TESMIN/TSO1-RELATED"/>
    <property type="match status" value="1"/>
</dbReference>
<feature type="region of interest" description="Disordered" evidence="4">
    <location>
        <begin position="41"/>
        <end position="96"/>
    </location>
</feature>
<dbReference type="Pfam" id="PF03638">
    <property type="entry name" value="TCR"/>
    <property type="match status" value="2"/>
</dbReference>
<dbReference type="Proteomes" id="UP000694389">
    <property type="component" value="Unassembled WGS sequence"/>
</dbReference>
<evidence type="ECO:0000256" key="3">
    <source>
        <dbReference type="ARBA" id="ARBA00023242"/>
    </source>
</evidence>
<reference evidence="6" key="1">
    <citation type="submission" date="2025-08" db="UniProtKB">
        <authorList>
            <consortium name="Ensembl"/>
        </authorList>
    </citation>
    <scope>IDENTIFICATION</scope>
</reference>
<dbReference type="GO" id="GO:0006355">
    <property type="term" value="P:regulation of DNA-templated transcription"/>
    <property type="evidence" value="ECO:0007669"/>
    <property type="project" value="TreeGrafter"/>
</dbReference>
<dbReference type="InterPro" id="IPR028307">
    <property type="entry name" value="Lin-54_fam"/>
</dbReference>
<dbReference type="GeneTree" id="ENSGT00940000168375"/>
<evidence type="ECO:0000313" key="7">
    <source>
        <dbReference type="Proteomes" id="UP000694389"/>
    </source>
</evidence>
<protein>
    <submittedName>
        <fullName evidence="6">Testis expressed metallothionein like protein</fullName>
    </submittedName>
</protein>
<feature type="domain" description="CRC" evidence="5">
    <location>
        <begin position="307"/>
        <end position="420"/>
    </location>
</feature>
<dbReference type="AlphaFoldDB" id="A0A8C4ET42"/>
<dbReference type="InterPro" id="IPR005172">
    <property type="entry name" value="CRC"/>
</dbReference>
<feature type="compositionally biased region" description="Basic and acidic residues" evidence="4">
    <location>
        <begin position="60"/>
        <end position="83"/>
    </location>
</feature>
<reference evidence="6" key="2">
    <citation type="submission" date="2025-09" db="UniProtKB">
        <authorList>
            <consortium name="Ensembl"/>
        </authorList>
    </citation>
    <scope>IDENTIFICATION</scope>
</reference>
<dbReference type="GO" id="GO:0005634">
    <property type="term" value="C:nucleus"/>
    <property type="evidence" value="ECO:0007669"/>
    <property type="project" value="UniProtKB-SubCell"/>
</dbReference>
<evidence type="ECO:0000313" key="6">
    <source>
        <dbReference type="Ensembl" id="ENSDLAP00005022035.1"/>
    </source>
</evidence>
<dbReference type="PROSITE" id="PS51634">
    <property type="entry name" value="CRC"/>
    <property type="match status" value="1"/>
</dbReference>
<gene>
    <name evidence="6" type="primary">tesmin</name>
</gene>
<evidence type="ECO:0000256" key="2">
    <source>
        <dbReference type="ARBA" id="ARBA00007267"/>
    </source>
</evidence>
<name>A0A8C4ET42_DICLA</name>
<comment type="similarity">
    <text evidence="2">Belongs to the lin-54 family.</text>
</comment>
<sequence>MYQNERCIIEKKAEMSVNQSDYENNPTSALLQPEQTALATGDYHAGGMNNPMKELNTPQRKQEYTDTNDHSSKDCGSVKDSDVHPGPAGVPPVWAAPPSDISLPGVVPHSHQHTIQPGMLDPLSLRFHCPCQSTQCQLTYPDYLLEPQLSQYHLLTGPPDSSHCSSVSGSWFTNEPVLCSMMPGDLHAPVASMCVPQAMDHQQFREGPHLTQPVVCNVSGGGQVVLVNPCDPGPVLLTLKSAPLHRDEAPTQGKVEDKVYKGVSVLDTPSQLPEYPQAAFPLYESRDQTANMQPQVPAAQTVCESRSRKPCHCTRSQCLKLYCECFANGVMCSNCDCSNCHNNAEHEMKRHKAIKSCLGRNPDAFRSKIAAGKSGEVKGWHNKGCNCKRSGCLKNYCECYEANIMCTSSCKCVGCRNYDDGSETGKEKTVNVEDKWPVSVITPAVVEAVCGCLLAQSEEAEGEAQSPSQAEHMVLDEFGHCLTQIVKAMFKPSPGVKSLSLFLGPLLRVESQVWMPLCMCINKGTLQDRHRSNLKVQSEIKPVWSMLCNPLLNENTADIQWCILMLLYPC</sequence>
<evidence type="ECO:0000256" key="1">
    <source>
        <dbReference type="ARBA" id="ARBA00004123"/>
    </source>
</evidence>
<evidence type="ECO:0000256" key="4">
    <source>
        <dbReference type="SAM" id="MobiDB-lite"/>
    </source>
</evidence>
<evidence type="ECO:0000259" key="5">
    <source>
        <dbReference type="PROSITE" id="PS51634"/>
    </source>
</evidence>
<dbReference type="Ensembl" id="ENSDLAT00005023594.2">
    <property type="protein sequence ID" value="ENSDLAP00005022035.1"/>
    <property type="gene ID" value="ENSDLAG00005010167.2"/>
</dbReference>
<proteinExistence type="inferred from homology"/>
<dbReference type="PANTHER" id="PTHR12446:SF34">
    <property type="entry name" value="PROTEIN LIN-54 HOMOLOG"/>
    <property type="match status" value="1"/>
</dbReference>
<dbReference type="InterPro" id="IPR033467">
    <property type="entry name" value="Tesmin/TSO1-like_CXC"/>
</dbReference>
<comment type="subcellular location">
    <subcellularLocation>
        <location evidence="1">Nucleus</location>
    </subcellularLocation>
</comment>
<feature type="compositionally biased region" description="Low complexity" evidence="4">
    <location>
        <begin position="85"/>
        <end position="96"/>
    </location>
</feature>
<dbReference type="SMART" id="SM01114">
    <property type="entry name" value="CXC"/>
    <property type="match status" value="2"/>
</dbReference>
<keyword evidence="7" id="KW-1185">Reference proteome</keyword>
<accession>A0A8C4ET42</accession>
<keyword evidence="3" id="KW-0539">Nucleus</keyword>
<organism evidence="6 7">
    <name type="scientific">Dicentrarchus labrax</name>
    <name type="common">European seabass</name>
    <name type="synonym">Morone labrax</name>
    <dbReference type="NCBI Taxonomy" id="13489"/>
    <lineage>
        <taxon>Eukaryota</taxon>
        <taxon>Metazoa</taxon>
        <taxon>Chordata</taxon>
        <taxon>Craniata</taxon>
        <taxon>Vertebrata</taxon>
        <taxon>Euteleostomi</taxon>
        <taxon>Actinopterygii</taxon>
        <taxon>Neopterygii</taxon>
        <taxon>Teleostei</taxon>
        <taxon>Neoteleostei</taxon>
        <taxon>Acanthomorphata</taxon>
        <taxon>Eupercaria</taxon>
        <taxon>Moronidae</taxon>
        <taxon>Dicentrarchus</taxon>
    </lineage>
</organism>